<dbReference type="CDD" id="cd00761">
    <property type="entry name" value="Glyco_tranf_GTA_type"/>
    <property type="match status" value="1"/>
</dbReference>
<evidence type="ECO:0000313" key="3">
    <source>
        <dbReference type="Proteomes" id="UP001549251"/>
    </source>
</evidence>
<dbReference type="InterPro" id="IPR001173">
    <property type="entry name" value="Glyco_trans_2-like"/>
</dbReference>
<keyword evidence="3" id="KW-1185">Reference proteome</keyword>
<dbReference type="RefSeq" id="WP_354547349.1">
    <property type="nucleotide sequence ID" value="NZ_JBEPSD010000001.1"/>
</dbReference>
<evidence type="ECO:0000313" key="2">
    <source>
        <dbReference type="EMBL" id="MET4568521.1"/>
    </source>
</evidence>
<dbReference type="SUPFAM" id="SSF53448">
    <property type="entry name" value="Nucleotide-diphospho-sugar transferases"/>
    <property type="match status" value="1"/>
</dbReference>
<dbReference type="InterPro" id="IPR029044">
    <property type="entry name" value="Nucleotide-diphossugar_trans"/>
</dbReference>
<dbReference type="PANTHER" id="PTHR43685:SF2">
    <property type="entry name" value="GLYCOSYLTRANSFERASE 2-LIKE DOMAIN-CONTAINING PROTEIN"/>
    <property type="match status" value="1"/>
</dbReference>
<dbReference type="Proteomes" id="UP001549251">
    <property type="component" value="Unassembled WGS sequence"/>
</dbReference>
<sequence length="402" mass="44732">MPAPKITVIIPTRERCDVLESSLRTVTSQDYDNLEIIVSDNCSTDDTEGVVRRANDQRIRYVKTGKRLNMSHNWEFALSHVREGWVGFIGDDDGLLPESIKTVSNIIETSGVEAIRSTFCTYHWPAIMGNESGQLIVPMGSGIEIREASLWLKKVMRGVAKYPQLPVIYDGGFVSLATLNKVKSKTGAFFASCNPDLYSAVAVSSVIDRYVFMRAPMAVSGVSRHSTGNSSFSTKKNKNTTPVSTFYSESNIPFHGAMPLHEDGSLPISFQAMVYEAYLQSAHLRDASKEFGYRQQLEVILATAGAHRESIERWGRLFATQHGIDFASARRSAAFKRAYLQPLSTSHKIINALHTVFAEDLPIRNIHEACIAAGTIRGRPGKKGTVRFLGRELNRHFRRQGE</sequence>
<proteinExistence type="predicted"/>
<dbReference type="InterPro" id="IPR050834">
    <property type="entry name" value="Glycosyltransf_2"/>
</dbReference>
<accession>A0ABV2PU18</accession>
<evidence type="ECO:0000259" key="1">
    <source>
        <dbReference type="Pfam" id="PF00535"/>
    </source>
</evidence>
<gene>
    <name evidence="2" type="ORF">ABIE04_000848</name>
</gene>
<dbReference type="Gene3D" id="3.90.550.10">
    <property type="entry name" value="Spore Coat Polysaccharide Biosynthesis Protein SpsA, Chain A"/>
    <property type="match status" value="1"/>
</dbReference>
<protein>
    <submittedName>
        <fullName evidence="2">Glycosyltransferase involved in cell wall biosynthesis</fullName>
    </submittedName>
</protein>
<dbReference type="PANTHER" id="PTHR43685">
    <property type="entry name" value="GLYCOSYLTRANSFERASE"/>
    <property type="match status" value="1"/>
</dbReference>
<organism evidence="2 3">
    <name type="scientific">Rhodanobacter soli</name>
    <dbReference type="NCBI Taxonomy" id="590609"/>
    <lineage>
        <taxon>Bacteria</taxon>
        <taxon>Pseudomonadati</taxon>
        <taxon>Pseudomonadota</taxon>
        <taxon>Gammaproteobacteria</taxon>
        <taxon>Lysobacterales</taxon>
        <taxon>Rhodanobacteraceae</taxon>
        <taxon>Rhodanobacter</taxon>
    </lineage>
</organism>
<comment type="caution">
    <text evidence="2">The sequence shown here is derived from an EMBL/GenBank/DDBJ whole genome shotgun (WGS) entry which is preliminary data.</text>
</comment>
<reference evidence="2 3" key="1">
    <citation type="submission" date="2024-06" db="EMBL/GenBank/DDBJ databases">
        <title>Sorghum-associated microbial communities from plants grown in Nebraska, USA.</title>
        <authorList>
            <person name="Schachtman D."/>
        </authorList>
    </citation>
    <scope>NUCLEOTIDE SEQUENCE [LARGE SCALE GENOMIC DNA]</scope>
    <source>
        <strain evidence="2 3">1757</strain>
    </source>
</reference>
<name>A0ABV2PU18_9GAMM</name>
<dbReference type="EMBL" id="JBEPSD010000001">
    <property type="protein sequence ID" value="MET4568521.1"/>
    <property type="molecule type" value="Genomic_DNA"/>
</dbReference>
<feature type="domain" description="Glycosyltransferase 2-like" evidence="1">
    <location>
        <begin position="7"/>
        <end position="110"/>
    </location>
</feature>
<dbReference type="Pfam" id="PF00535">
    <property type="entry name" value="Glycos_transf_2"/>
    <property type="match status" value="1"/>
</dbReference>